<comment type="caution">
    <text evidence="3">The sequence shown here is derived from an EMBL/GenBank/DDBJ whole genome shotgun (WGS) entry which is preliminary data.</text>
</comment>
<accession>F1YMJ3</accession>
<feature type="domain" description="HNH nuclease" evidence="2">
    <location>
        <begin position="383"/>
        <end position="435"/>
    </location>
</feature>
<feature type="region of interest" description="Disordered" evidence="1">
    <location>
        <begin position="251"/>
        <end position="274"/>
    </location>
</feature>
<dbReference type="CDD" id="cd00085">
    <property type="entry name" value="HNHc"/>
    <property type="match status" value="1"/>
</dbReference>
<dbReference type="Pfam" id="PF02720">
    <property type="entry name" value="DUF222"/>
    <property type="match status" value="1"/>
</dbReference>
<dbReference type="STRING" id="644548.SCNU_15389"/>
<dbReference type="AlphaFoldDB" id="F1YMJ3"/>
<reference evidence="3 4" key="1">
    <citation type="journal article" date="2011" name="J. Bacteriol.">
        <title>Draft Genome Sequence of Gordonia neofelifaecis NRRL B-59395, a Cholesterol-Degrading Actinomycete.</title>
        <authorList>
            <person name="Ge F."/>
            <person name="Li W."/>
            <person name="Chen G."/>
            <person name="Liu Y."/>
            <person name="Zhang G."/>
            <person name="Yong B."/>
            <person name="Wang Q."/>
            <person name="Wang N."/>
            <person name="Huang Z."/>
            <person name="Li W."/>
            <person name="Wang J."/>
            <person name="Wu C."/>
            <person name="Xie Q."/>
            <person name="Liu G."/>
        </authorList>
    </citation>
    <scope>NUCLEOTIDE SEQUENCE [LARGE SCALE GENOMIC DNA]</scope>
    <source>
        <strain evidence="3 4">NRRL B-59395</strain>
    </source>
</reference>
<evidence type="ECO:0000256" key="1">
    <source>
        <dbReference type="SAM" id="MobiDB-lite"/>
    </source>
</evidence>
<dbReference type="InterPro" id="IPR003615">
    <property type="entry name" value="HNH_nuc"/>
</dbReference>
<protein>
    <recommendedName>
        <fullName evidence="2">HNH nuclease domain-containing protein</fullName>
    </recommendedName>
</protein>
<dbReference type="InterPro" id="IPR003870">
    <property type="entry name" value="DUF222"/>
</dbReference>
<name>F1YMJ3_9ACTN</name>
<organism evidence="3 4">
    <name type="scientific">Gordonia neofelifaecis NRRL B-59395</name>
    <dbReference type="NCBI Taxonomy" id="644548"/>
    <lineage>
        <taxon>Bacteria</taxon>
        <taxon>Bacillati</taxon>
        <taxon>Actinomycetota</taxon>
        <taxon>Actinomycetes</taxon>
        <taxon>Mycobacteriales</taxon>
        <taxon>Gordoniaceae</taxon>
        <taxon>Gordonia</taxon>
    </lineage>
</organism>
<keyword evidence="4" id="KW-1185">Reference proteome</keyword>
<evidence type="ECO:0000313" key="4">
    <source>
        <dbReference type="Proteomes" id="UP000035065"/>
    </source>
</evidence>
<feature type="region of interest" description="Disordered" evidence="1">
    <location>
        <begin position="481"/>
        <end position="509"/>
    </location>
</feature>
<dbReference type="EMBL" id="AEUD01000014">
    <property type="protein sequence ID" value="EGD54118.1"/>
    <property type="molecule type" value="Genomic_DNA"/>
</dbReference>
<dbReference type="eggNOG" id="COG1403">
    <property type="taxonomic scope" value="Bacteria"/>
</dbReference>
<feature type="compositionally biased region" description="Basic and acidic residues" evidence="1">
    <location>
        <begin position="261"/>
        <end position="270"/>
    </location>
</feature>
<sequence length="509" mass="53818">MIDHAGRSGGAGSSMDAQSAMVLPDDPAALAAVIEQATVKLAAAGFAAATEGELLETAETVERVHRRFDGVDAALLVEVSDRGAYRRDGYLSLHQFLSSGLRLGDGEARRRRTSVAAIGQFTGMQGQTLPPVCPATAAAVADGAIGVGHVREIDAIMDKIPAAVGTETRERAEAHLAVVARELTPEGVRIAGHRLLAHLDPDGSVTDERDRQRRRKFTLMPQDRQLMSKVTASLTPALRARLEVMLESWAAPGMNDPDDPDSPRGAREAADPAVLAAAAERDDRTAGQRGHDALVALLDAERAMTAAGTSTSGGRLSSQLVITVTDKELREHAGVALTATGTRLPVAELVEVAAAATPHLAVFSHHTGQPLYLGRGRRLASKAQRLMLFARDRGCTAPGCTAPCARTEAHHFPDYADGGPTDIDHLGAACGRHNRSVGKTLGDWETMILIDGPHAGRVAWRPITGGRGRKAWRVNQIHHAELLPDQGPHAPPAPEDSRAEAHLTALTAA</sequence>
<proteinExistence type="predicted"/>
<evidence type="ECO:0000313" key="3">
    <source>
        <dbReference type="EMBL" id="EGD54118.1"/>
    </source>
</evidence>
<gene>
    <name evidence="3" type="ORF">SCNU_15389</name>
</gene>
<dbReference type="Proteomes" id="UP000035065">
    <property type="component" value="Unassembled WGS sequence"/>
</dbReference>
<dbReference type="SMART" id="SM00507">
    <property type="entry name" value="HNHc"/>
    <property type="match status" value="1"/>
</dbReference>
<evidence type="ECO:0000259" key="2">
    <source>
        <dbReference type="SMART" id="SM00507"/>
    </source>
</evidence>